<accession>A0A1H3MES6</accession>
<name>A0A1H3MES6_9GAMM</name>
<proteinExistence type="predicted"/>
<dbReference type="InterPro" id="IPR016181">
    <property type="entry name" value="Acyl_CoA_acyltransferase"/>
</dbReference>
<keyword evidence="2" id="KW-0808">Transferase</keyword>
<feature type="domain" description="N-acetyltransferase" evidence="1">
    <location>
        <begin position="46"/>
        <end position="197"/>
    </location>
</feature>
<dbReference type="GO" id="GO:0005737">
    <property type="term" value="C:cytoplasm"/>
    <property type="evidence" value="ECO:0007669"/>
    <property type="project" value="TreeGrafter"/>
</dbReference>
<sequence length="248" mass="28697">MKNDPKVQENEYGQIVGFPVSNPLPIDLWVENLEGKSVTLHALSAMTLSENRVKQIWQCVETEVDRRCWTYLPYSGFETSDELRIALTNCFGFKGTVHYLIEVNHMIVGWVGLMNPRPMDHVIEIGNVYFSHQMKQSTAATEAIYLLLNACFEQGFRRVEWKCDELNQPSKRAALRLGFQYEGTFLQDRIAKGRNRNTAWFSILDEEWPSLATAYQQWLSPENFDTDGVQKQRLSEFTVIKCLNGMRD</sequence>
<evidence type="ECO:0000313" key="3">
    <source>
        <dbReference type="Proteomes" id="UP000199035"/>
    </source>
</evidence>
<dbReference type="RefSeq" id="WP_092692263.1">
    <property type="nucleotide sequence ID" value="NZ_FNPK01000026.1"/>
</dbReference>
<dbReference type="InterPro" id="IPR000182">
    <property type="entry name" value="GNAT_dom"/>
</dbReference>
<dbReference type="STRING" id="595670.SAMN05421643_12628"/>
<dbReference type="GO" id="GO:1990189">
    <property type="term" value="F:protein N-terminal-serine acetyltransferase activity"/>
    <property type="evidence" value="ECO:0007669"/>
    <property type="project" value="TreeGrafter"/>
</dbReference>
<protein>
    <submittedName>
        <fullName evidence="2">Protein N-acetyltransferase, RimJ/RimL family</fullName>
    </submittedName>
</protein>
<dbReference type="GO" id="GO:0008999">
    <property type="term" value="F:protein-N-terminal-alanine acetyltransferase activity"/>
    <property type="evidence" value="ECO:0007669"/>
    <property type="project" value="TreeGrafter"/>
</dbReference>
<dbReference type="AlphaFoldDB" id="A0A1H3MES6"/>
<dbReference type="EMBL" id="FNPK01000026">
    <property type="protein sequence ID" value="SDY75221.1"/>
    <property type="molecule type" value="Genomic_DNA"/>
</dbReference>
<dbReference type="Gene3D" id="3.40.630.30">
    <property type="match status" value="1"/>
</dbReference>
<keyword evidence="3" id="KW-1185">Reference proteome</keyword>
<dbReference type="InterPro" id="IPR051908">
    <property type="entry name" value="Ribosomal_N-acetyltransferase"/>
</dbReference>
<reference evidence="3" key="1">
    <citation type="submission" date="2016-10" db="EMBL/GenBank/DDBJ databases">
        <authorList>
            <person name="Varghese N."/>
            <person name="Submissions S."/>
        </authorList>
    </citation>
    <scope>NUCLEOTIDE SEQUENCE [LARGE SCALE GENOMIC DNA]</scope>
    <source>
        <strain evidence="3">ANC 5109</strain>
    </source>
</reference>
<evidence type="ECO:0000313" key="2">
    <source>
        <dbReference type="EMBL" id="SDY75221.1"/>
    </source>
</evidence>
<evidence type="ECO:0000259" key="1">
    <source>
        <dbReference type="PROSITE" id="PS51186"/>
    </source>
</evidence>
<dbReference type="SUPFAM" id="SSF55729">
    <property type="entry name" value="Acyl-CoA N-acyltransferases (Nat)"/>
    <property type="match status" value="1"/>
</dbReference>
<dbReference type="Proteomes" id="UP000199035">
    <property type="component" value="Unassembled WGS sequence"/>
</dbReference>
<dbReference type="PANTHER" id="PTHR43441">
    <property type="entry name" value="RIBOSOMAL-PROTEIN-SERINE ACETYLTRANSFERASE"/>
    <property type="match status" value="1"/>
</dbReference>
<organism evidence="2 3">
    <name type="scientific">Acinetobacter kyonggiensis</name>
    <dbReference type="NCBI Taxonomy" id="595670"/>
    <lineage>
        <taxon>Bacteria</taxon>
        <taxon>Pseudomonadati</taxon>
        <taxon>Pseudomonadota</taxon>
        <taxon>Gammaproteobacteria</taxon>
        <taxon>Moraxellales</taxon>
        <taxon>Moraxellaceae</taxon>
        <taxon>Acinetobacter</taxon>
    </lineage>
</organism>
<dbReference type="Pfam" id="PF13302">
    <property type="entry name" value="Acetyltransf_3"/>
    <property type="match status" value="1"/>
</dbReference>
<dbReference type="PANTHER" id="PTHR43441:SF2">
    <property type="entry name" value="FAMILY ACETYLTRANSFERASE, PUTATIVE (AFU_ORTHOLOGUE AFUA_7G00850)-RELATED"/>
    <property type="match status" value="1"/>
</dbReference>
<dbReference type="PROSITE" id="PS51186">
    <property type="entry name" value="GNAT"/>
    <property type="match status" value="1"/>
</dbReference>
<gene>
    <name evidence="2" type="ORF">SAMN05421643_12628</name>
</gene>